<dbReference type="PANTHER" id="PTHR21237">
    <property type="entry name" value="GRPE PROTEIN"/>
    <property type="match status" value="1"/>
</dbReference>
<gene>
    <name evidence="7" type="ORF">CBR_g3171</name>
</gene>
<evidence type="ECO:0000313" key="7">
    <source>
        <dbReference type="EMBL" id="GBG68630.1"/>
    </source>
</evidence>
<accession>A0A388KF05</accession>
<name>A0A388KF05_CHABU</name>
<dbReference type="PANTHER" id="PTHR21237:SF23">
    <property type="entry name" value="GRPE PROTEIN HOMOLOG, MITOCHONDRIAL"/>
    <property type="match status" value="1"/>
</dbReference>
<proteinExistence type="inferred from homology"/>
<feature type="region of interest" description="Disordered" evidence="6">
    <location>
        <begin position="94"/>
        <end position="159"/>
    </location>
</feature>
<sequence>MAGGRTWAVLDKTLRRAAAGPIGQLQLPRGGSSFARLPRPLSSRGGDGSQELLKSFFPGGSLVETEHYGAPLCRLLATFSRANLPQGDTCHRAYKHHHHHHHPRRPIIPVGGVLSSHGDRASSSPSSSLSSSPFLPSSPPSPSLIHQDAGCGMGGGSAAATIRQPAAHGRRLLSAQALRIAVAGGAQLHSVCAGARRNVSSSPYSSSASVGSDETAAADQAGKEGESRQGGAAGEATAAAAAGTKPTAETGNIELKKEELIALLMDQEKVVAEKDDMIGSLKDTVLRSYADMENLRERTRREVDSVRRFAVQDFAKALLDVADNFERAMSVIPRDFLKGGDGGEASSLPPESDPTKLLRDFAVGVEMTEKQLGKVLKKYGVEKFDPIGEEFNPNEHQAMFEVDQFEGVEKEGKVAMVTKVGYKILDRVLRPAEVGVYKKSASS</sequence>
<dbReference type="Pfam" id="PF01025">
    <property type="entry name" value="GrpE"/>
    <property type="match status" value="1"/>
</dbReference>
<dbReference type="GO" id="GO:0006457">
    <property type="term" value="P:protein folding"/>
    <property type="evidence" value="ECO:0007669"/>
    <property type="project" value="InterPro"/>
</dbReference>
<evidence type="ECO:0000313" key="8">
    <source>
        <dbReference type="Proteomes" id="UP000265515"/>
    </source>
</evidence>
<dbReference type="Gramene" id="GBG68630">
    <property type="protein sequence ID" value="GBG68630"/>
    <property type="gene ID" value="CBR_g3171"/>
</dbReference>
<comment type="similarity">
    <text evidence="2 5">Belongs to the GrpE family.</text>
</comment>
<dbReference type="Gene3D" id="2.30.22.10">
    <property type="entry name" value="Head domain of nucleotide exchange factor GrpE"/>
    <property type="match status" value="1"/>
</dbReference>
<evidence type="ECO:0000256" key="5">
    <source>
        <dbReference type="RuleBase" id="RU004478"/>
    </source>
</evidence>
<dbReference type="OrthoDB" id="201635at2759"/>
<dbReference type="GO" id="GO:0042803">
    <property type="term" value="F:protein homodimerization activity"/>
    <property type="evidence" value="ECO:0007669"/>
    <property type="project" value="InterPro"/>
</dbReference>
<dbReference type="STRING" id="69332.A0A388KF05"/>
<feature type="compositionally biased region" description="Low complexity" evidence="6">
    <location>
        <begin position="122"/>
        <end position="135"/>
    </location>
</feature>
<comment type="caution">
    <text evidence="7">The sequence shown here is derived from an EMBL/GenBank/DDBJ whole genome shotgun (WGS) entry which is preliminary data.</text>
</comment>
<dbReference type="GO" id="GO:0000774">
    <property type="term" value="F:adenyl-nucleotide exchange factor activity"/>
    <property type="evidence" value="ECO:0007669"/>
    <property type="project" value="InterPro"/>
</dbReference>
<dbReference type="CDD" id="cd00446">
    <property type="entry name" value="GrpE"/>
    <property type="match status" value="1"/>
</dbReference>
<dbReference type="Proteomes" id="UP000265515">
    <property type="component" value="Unassembled WGS sequence"/>
</dbReference>
<comment type="function">
    <text evidence="4">Essential component of the PAM complex, a complex required for the translocation of transit peptide-containing proteins from the inner membrane into the mitochondrial matrix in an ATP-dependent manner.</text>
</comment>
<organism evidence="7 8">
    <name type="scientific">Chara braunii</name>
    <name type="common">Braun's stonewort</name>
    <dbReference type="NCBI Taxonomy" id="69332"/>
    <lineage>
        <taxon>Eukaryota</taxon>
        <taxon>Viridiplantae</taxon>
        <taxon>Streptophyta</taxon>
        <taxon>Charophyceae</taxon>
        <taxon>Charales</taxon>
        <taxon>Characeae</taxon>
        <taxon>Chara</taxon>
    </lineage>
</organism>
<evidence type="ECO:0000256" key="3">
    <source>
        <dbReference type="ARBA" id="ARBA00023186"/>
    </source>
</evidence>
<dbReference type="PRINTS" id="PR00773">
    <property type="entry name" value="GRPEPROTEIN"/>
</dbReference>
<dbReference type="GO" id="GO:0001405">
    <property type="term" value="C:PAM complex, Tim23 associated import motor"/>
    <property type="evidence" value="ECO:0007669"/>
    <property type="project" value="TreeGrafter"/>
</dbReference>
<evidence type="ECO:0000256" key="2">
    <source>
        <dbReference type="ARBA" id="ARBA00009054"/>
    </source>
</evidence>
<dbReference type="InterPro" id="IPR000740">
    <property type="entry name" value="GrpE"/>
</dbReference>
<dbReference type="SUPFAM" id="SSF51064">
    <property type="entry name" value="Head domain of nucleotide exchange factor GrpE"/>
    <property type="match status" value="1"/>
</dbReference>
<dbReference type="EMBL" id="BFEA01000103">
    <property type="protein sequence ID" value="GBG68630.1"/>
    <property type="molecule type" value="Genomic_DNA"/>
</dbReference>
<protein>
    <recommendedName>
        <fullName evidence="4">GrpE protein homolog</fullName>
    </recommendedName>
</protein>
<keyword evidence="8" id="KW-1185">Reference proteome</keyword>
<dbReference type="Gene3D" id="3.90.20.20">
    <property type="match status" value="1"/>
</dbReference>
<comment type="subcellular location">
    <subcellularLocation>
        <location evidence="1 4">Mitochondrion matrix</location>
    </subcellularLocation>
</comment>
<dbReference type="GO" id="GO:0051087">
    <property type="term" value="F:protein-folding chaperone binding"/>
    <property type="evidence" value="ECO:0007669"/>
    <property type="project" value="InterPro"/>
</dbReference>
<feature type="compositionally biased region" description="Low complexity" evidence="6">
    <location>
        <begin position="234"/>
        <end position="251"/>
    </location>
</feature>
<keyword evidence="3 4" id="KW-0143">Chaperone</keyword>
<dbReference type="InterPro" id="IPR009012">
    <property type="entry name" value="GrpE_head"/>
</dbReference>
<reference evidence="7 8" key="1">
    <citation type="journal article" date="2018" name="Cell">
        <title>The Chara Genome: Secondary Complexity and Implications for Plant Terrestrialization.</title>
        <authorList>
            <person name="Nishiyama T."/>
            <person name="Sakayama H."/>
            <person name="Vries J.D."/>
            <person name="Buschmann H."/>
            <person name="Saint-Marcoux D."/>
            <person name="Ullrich K.K."/>
            <person name="Haas F.B."/>
            <person name="Vanderstraeten L."/>
            <person name="Becker D."/>
            <person name="Lang D."/>
            <person name="Vosolsobe S."/>
            <person name="Rombauts S."/>
            <person name="Wilhelmsson P.K.I."/>
            <person name="Janitza P."/>
            <person name="Kern R."/>
            <person name="Heyl A."/>
            <person name="Rumpler F."/>
            <person name="Villalobos L.I.A.C."/>
            <person name="Clay J.M."/>
            <person name="Skokan R."/>
            <person name="Toyoda A."/>
            <person name="Suzuki Y."/>
            <person name="Kagoshima H."/>
            <person name="Schijlen E."/>
            <person name="Tajeshwar N."/>
            <person name="Catarino B."/>
            <person name="Hetherington A.J."/>
            <person name="Saltykova A."/>
            <person name="Bonnot C."/>
            <person name="Breuninger H."/>
            <person name="Symeonidi A."/>
            <person name="Radhakrishnan G.V."/>
            <person name="Van Nieuwerburgh F."/>
            <person name="Deforce D."/>
            <person name="Chang C."/>
            <person name="Karol K.G."/>
            <person name="Hedrich R."/>
            <person name="Ulvskov P."/>
            <person name="Glockner G."/>
            <person name="Delwiche C.F."/>
            <person name="Petrasek J."/>
            <person name="Van de Peer Y."/>
            <person name="Friml J."/>
            <person name="Beilby M."/>
            <person name="Dolan L."/>
            <person name="Kohara Y."/>
            <person name="Sugano S."/>
            <person name="Fujiyama A."/>
            <person name="Delaux P.-M."/>
            <person name="Quint M."/>
            <person name="TheiBen G."/>
            <person name="Hagemann M."/>
            <person name="Harholt J."/>
            <person name="Dunand C."/>
            <person name="Zachgo S."/>
            <person name="Langdale J."/>
            <person name="Maumus F."/>
            <person name="Straeten D.V.D."/>
            <person name="Gould S.B."/>
            <person name="Rensing S.A."/>
        </authorList>
    </citation>
    <scope>NUCLEOTIDE SEQUENCE [LARGE SCALE GENOMIC DNA]</scope>
    <source>
        <strain evidence="7 8">S276</strain>
    </source>
</reference>
<feature type="compositionally biased region" description="Low complexity" evidence="6">
    <location>
        <begin position="200"/>
        <end position="212"/>
    </location>
</feature>
<dbReference type="PROSITE" id="PS01071">
    <property type="entry name" value="GRPE"/>
    <property type="match status" value="1"/>
</dbReference>
<feature type="region of interest" description="Disordered" evidence="6">
    <location>
        <begin position="198"/>
        <end position="251"/>
    </location>
</feature>
<feature type="compositionally biased region" description="Basic residues" evidence="6">
    <location>
        <begin position="94"/>
        <end position="105"/>
    </location>
</feature>
<dbReference type="GO" id="GO:0030150">
    <property type="term" value="P:protein import into mitochondrial matrix"/>
    <property type="evidence" value="ECO:0007669"/>
    <property type="project" value="TreeGrafter"/>
</dbReference>
<dbReference type="FunFam" id="2.30.22.10:FF:000002">
    <property type="entry name" value="GrpE protein homolog"/>
    <property type="match status" value="1"/>
</dbReference>
<dbReference type="HAMAP" id="MF_01151">
    <property type="entry name" value="GrpE"/>
    <property type="match status" value="1"/>
</dbReference>
<keyword evidence="4" id="KW-0496">Mitochondrion</keyword>
<dbReference type="AlphaFoldDB" id="A0A388KF05"/>
<dbReference type="SUPFAM" id="SSF58014">
    <property type="entry name" value="Coiled-coil domain of nucleotide exchange factor GrpE"/>
    <property type="match status" value="1"/>
</dbReference>
<evidence type="ECO:0000256" key="4">
    <source>
        <dbReference type="RuleBase" id="RU000640"/>
    </source>
</evidence>
<dbReference type="InterPro" id="IPR013805">
    <property type="entry name" value="GrpE_CC"/>
</dbReference>
<dbReference type="GO" id="GO:0051082">
    <property type="term" value="F:unfolded protein binding"/>
    <property type="evidence" value="ECO:0007669"/>
    <property type="project" value="TreeGrafter"/>
</dbReference>
<evidence type="ECO:0000256" key="6">
    <source>
        <dbReference type="SAM" id="MobiDB-lite"/>
    </source>
</evidence>
<evidence type="ECO:0000256" key="1">
    <source>
        <dbReference type="ARBA" id="ARBA00004305"/>
    </source>
</evidence>